<dbReference type="Proteomes" id="UP000012099">
    <property type="component" value="Unassembled WGS sequence"/>
</dbReference>
<sequence length="141" mass="16316">MKLRVTRSGEMGASGASLDDWKGCKGMEEDTRKKGYVLGEAVRDKRSGQKMYVEVAWNPEVSCVYFDAEKEILVKVRIYPDDLERVKELLRIFQSETQSKRNHHVSRKTRSSLRSKVSEGVRDKRTGQKMYVDATWNPEIK</sequence>
<evidence type="ECO:0000256" key="1">
    <source>
        <dbReference type="SAM" id="MobiDB-lite"/>
    </source>
</evidence>
<reference evidence="2 3" key="1">
    <citation type="submission" date="2013-01" db="EMBL/GenBank/DDBJ databases">
        <authorList>
            <person name="Harkins D.M."/>
            <person name="Durkin A.S."/>
            <person name="Brinkac L.M."/>
            <person name="Haft D.H."/>
            <person name="Selengut J.D."/>
            <person name="Sanka R."/>
            <person name="DePew J."/>
            <person name="Purushe J."/>
            <person name="Whelen A.C."/>
            <person name="Vinetz J.M."/>
            <person name="Sutton G.G."/>
            <person name="Nierman W.C."/>
            <person name="Fouts D.E."/>
        </authorList>
    </citation>
    <scope>NUCLEOTIDE SEQUENCE [LARGE SCALE GENOMIC DNA]</scope>
    <source>
        <strain evidence="2 3">2007001578</strain>
    </source>
</reference>
<protein>
    <submittedName>
        <fullName evidence="2">Uncharacterized protein</fullName>
    </submittedName>
</protein>
<keyword evidence="3" id="KW-1185">Reference proteome</keyword>
<evidence type="ECO:0000313" key="3">
    <source>
        <dbReference type="Proteomes" id="UP000012099"/>
    </source>
</evidence>
<feature type="compositionally biased region" description="Basic residues" evidence="1">
    <location>
        <begin position="100"/>
        <end position="113"/>
    </location>
</feature>
<organism evidence="2 3">
    <name type="scientific">Leptospira noguchii str. 2007001578</name>
    <dbReference type="NCBI Taxonomy" id="1049974"/>
    <lineage>
        <taxon>Bacteria</taxon>
        <taxon>Pseudomonadati</taxon>
        <taxon>Spirochaetota</taxon>
        <taxon>Spirochaetia</taxon>
        <taxon>Leptospirales</taxon>
        <taxon>Leptospiraceae</taxon>
        <taxon>Leptospira</taxon>
    </lineage>
</organism>
<accession>A0ABP2T301</accession>
<comment type="caution">
    <text evidence="2">The sequence shown here is derived from an EMBL/GenBank/DDBJ whole genome shotgun (WGS) entry which is preliminary data.</text>
</comment>
<name>A0ABP2T301_9LEPT</name>
<evidence type="ECO:0000313" key="2">
    <source>
        <dbReference type="EMBL" id="EMM98364.1"/>
    </source>
</evidence>
<feature type="region of interest" description="Disordered" evidence="1">
    <location>
        <begin position="97"/>
        <end position="121"/>
    </location>
</feature>
<dbReference type="EMBL" id="AHMH02000157">
    <property type="protein sequence ID" value="EMM98364.1"/>
    <property type="molecule type" value="Genomic_DNA"/>
</dbReference>
<proteinExistence type="predicted"/>
<gene>
    <name evidence="2" type="ORF">LEP1GSC035_0121</name>
</gene>